<dbReference type="InterPro" id="IPR013825">
    <property type="entry name" value="Topo_IA_cen_sub2"/>
</dbReference>
<evidence type="ECO:0000313" key="1">
    <source>
        <dbReference type="EMBL" id="GAL72565.1"/>
    </source>
</evidence>
<sequence>MQTTLQYNQQQVYDIIVKRFIAVFYEDCIVANTTVLGSAAK</sequence>
<proteinExistence type="predicted"/>
<comment type="caution">
    <text evidence="1">The sequence shown here is derived from an EMBL/GenBank/DDBJ whole genome shotgun (WGS) entry which is preliminary data.</text>
</comment>
<organism evidence="1 2">
    <name type="scientific">Jejuia pallidilutea</name>
    <dbReference type="NCBI Taxonomy" id="504487"/>
    <lineage>
        <taxon>Bacteria</taxon>
        <taxon>Pseudomonadati</taxon>
        <taxon>Bacteroidota</taxon>
        <taxon>Flavobacteriia</taxon>
        <taxon>Flavobacteriales</taxon>
        <taxon>Flavobacteriaceae</taxon>
        <taxon>Jejuia</taxon>
    </lineage>
</organism>
<dbReference type="Proteomes" id="UP000029646">
    <property type="component" value="Unassembled WGS sequence"/>
</dbReference>
<dbReference type="InterPro" id="IPR013826">
    <property type="entry name" value="Topo_IA_cen_sub3"/>
</dbReference>
<keyword evidence="1" id="KW-0413">Isomerase</keyword>
<dbReference type="AlphaFoldDB" id="A0A090W6C5"/>
<reference evidence="1 2" key="1">
    <citation type="journal article" date="2014" name="Genome Announc.">
        <title>Draft Genome Sequence of Marine Flavobacterium Jejuia pallidilutea Strain 11shimoA1 and Pigmentation Mutants.</title>
        <authorList>
            <person name="Takatani N."/>
            <person name="Nakanishi M."/>
            <person name="Meirelles P."/>
            <person name="Mino S."/>
            <person name="Suda W."/>
            <person name="Oshima K."/>
            <person name="Hattori M."/>
            <person name="Ohkuma M."/>
            <person name="Hosokawa M."/>
            <person name="Miyashita K."/>
            <person name="Thompson F.L."/>
            <person name="Niwa A."/>
            <person name="Sawabe T."/>
            <person name="Sawabe T."/>
        </authorList>
    </citation>
    <scope>NUCLEOTIDE SEQUENCE [LARGE SCALE GENOMIC DNA]</scope>
    <source>
        <strain evidence="2">JCM19302</strain>
    </source>
</reference>
<dbReference type="Gene3D" id="2.70.20.10">
    <property type="entry name" value="Topoisomerase I, domain 3"/>
    <property type="match status" value="1"/>
</dbReference>
<dbReference type="GO" id="GO:0016853">
    <property type="term" value="F:isomerase activity"/>
    <property type="evidence" value="ECO:0007669"/>
    <property type="project" value="UniProtKB-KW"/>
</dbReference>
<dbReference type="SUPFAM" id="SSF56712">
    <property type="entry name" value="Prokaryotic type I DNA topoisomerase"/>
    <property type="match status" value="1"/>
</dbReference>
<dbReference type="Gene3D" id="1.10.290.10">
    <property type="entry name" value="Topoisomerase I, domain 4"/>
    <property type="match status" value="1"/>
</dbReference>
<dbReference type="InterPro" id="IPR023405">
    <property type="entry name" value="Topo_IA_core_domain"/>
</dbReference>
<name>A0A090W6C5_9FLAO</name>
<protein>
    <submittedName>
        <fullName evidence="1">DNA topoisomerase III</fullName>
        <ecNumber evidence="1">5.99.1.2</ecNumber>
    </submittedName>
</protein>
<gene>
    <name evidence="1" type="ORF">JCM19302_2287</name>
</gene>
<dbReference type="EC" id="5.99.1.2" evidence="1"/>
<evidence type="ECO:0000313" key="2">
    <source>
        <dbReference type="Proteomes" id="UP000029646"/>
    </source>
</evidence>
<dbReference type="EMBL" id="BBNS01000026">
    <property type="protein sequence ID" value="GAL72565.1"/>
    <property type="molecule type" value="Genomic_DNA"/>
</dbReference>
<accession>A0A090W6C5</accession>